<dbReference type="InterPro" id="IPR046778">
    <property type="entry name" value="UPF0758_N"/>
</dbReference>
<dbReference type="NCBIfam" id="NF000642">
    <property type="entry name" value="PRK00024.1"/>
    <property type="match status" value="1"/>
</dbReference>
<evidence type="ECO:0000256" key="1">
    <source>
        <dbReference type="ARBA" id="ARBA00010243"/>
    </source>
</evidence>
<evidence type="ECO:0000313" key="10">
    <source>
        <dbReference type="Proteomes" id="UP001597399"/>
    </source>
</evidence>
<dbReference type="Gene3D" id="1.10.150.20">
    <property type="entry name" value="5' to 3' exonuclease, C-terminal subdomain"/>
    <property type="match status" value="1"/>
</dbReference>
<dbReference type="InterPro" id="IPR020891">
    <property type="entry name" value="UPF0758_CS"/>
</dbReference>
<dbReference type="SUPFAM" id="SSF102712">
    <property type="entry name" value="JAB1/MPN domain"/>
    <property type="match status" value="1"/>
</dbReference>
<dbReference type="EMBL" id="JBHUMQ010000001">
    <property type="protein sequence ID" value="MFD2692320.1"/>
    <property type="molecule type" value="Genomic_DNA"/>
</dbReference>
<dbReference type="InterPro" id="IPR010994">
    <property type="entry name" value="RuvA_2-like"/>
</dbReference>
<dbReference type="RefSeq" id="WP_290446606.1">
    <property type="nucleotide sequence ID" value="NZ_JAMXWM010000034.1"/>
</dbReference>
<comment type="caution">
    <text evidence="9">The sequence shown here is derived from an EMBL/GenBank/DDBJ whole genome shotgun (WGS) entry which is preliminary data.</text>
</comment>
<dbReference type="PANTHER" id="PTHR30471:SF3">
    <property type="entry name" value="UPF0758 PROTEIN YEES-RELATED"/>
    <property type="match status" value="1"/>
</dbReference>
<dbReference type="InterPro" id="IPR025657">
    <property type="entry name" value="RadC_JAB"/>
</dbReference>
<dbReference type="PANTHER" id="PTHR30471">
    <property type="entry name" value="DNA REPAIR PROTEIN RADC"/>
    <property type="match status" value="1"/>
</dbReference>
<accession>A0ABW5RXU3</accession>
<evidence type="ECO:0000313" key="9">
    <source>
        <dbReference type="EMBL" id="MFD2692320.1"/>
    </source>
</evidence>
<dbReference type="Gene3D" id="3.40.140.10">
    <property type="entry name" value="Cytidine Deaminase, domain 2"/>
    <property type="match status" value="1"/>
</dbReference>
<keyword evidence="5" id="KW-0862">Zinc</keyword>
<evidence type="ECO:0000259" key="8">
    <source>
        <dbReference type="PROSITE" id="PS50249"/>
    </source>
</evidence>
<evidence type="ECO:0000256" key="2">
    <source>
        <dbReference type="ARBA" id="ARBA00022670"/>
    </source>
</evidence>
<keyword evidence="10" id="KW-1185">Reference proteome</keyword>
<name>A0ABW5RXU3_9BACL</name>
<dbReference type="PROSITE" id="PS01302">
    <property type="entry name" value="UPF0758"/>
    <property type="match status" value="1"/>
</dbReference>
<proteinExistence type="inferred from homology"/>
<dbReference type="Pfam" id="PF04002">
    <property type="entry name" value="RadC"/>
    <property type="match status" value="1"/>
</dbReference>
<dbReference type="InterPro" id="IPR001405">
    <property type="entry name" value="UPF0758"/>
</dbReference>
<gene>
    <name evidence="9" type="primary">radC</name>
    <name evidence="9" type="ORF">ACFSUE_01495</name>
</gene>
<evidence type="ECO:0000256" key="7">
    <source>
        <dbReference type="RuleBase" id="RU003797"/>
    </source>
</evidence>
<feature type="domain" description="MPN" evidence="8">
    <location>
        <begin position="106"/>
        <end position="228"/>
    </location>
</feature>
<dbReference type="NCBIfam" id="TIGR00608">
    <property type="entry name" value="radc"/>
    <property type="match status" value="1"/>
</dbReference>
<keyword evidence="2" id="KW-0645">Protease</keyword>
<dbReference type="PROSITE" id="PS50249">
    <property type="entry name" value="MPN"/>
    <property type="match status" value="1"/>
</dbReference>
<dbReference type="InterPro" id="IPR037518">
    <property type="entry name" value="MPN"/>
</dbReference>
<protein>
    <submittedName>
        <fullName evidence="9">DNA repair protein RadC</fullName>
    </submittedName>
</protein>
<keyword evidence="6" id="KW-0482">Metalloprotease</keyword>
<evidence type="ECO:0000256" key="4">
    <source>
        <dbReference type="ARBA" id="ARBA00022801"/>
    </source>
</evidence>
<sequence>MVKNIMMKDVPQEDRPRERLIREGASSLSSQELLAILLHSGTRNESVMQLAERLVCRFEGLDLLREASIEELKQVKGIGTAKAVQLLAGFEIGQRMARMVHDSRYAIRSPEDGADYVMEELRVLKQEHFVALFLNTKNQVLYKKTIFVGSLNASIVHPREVFKEAVRQSAAAIICFHNHPSGDPTPSREDIDVTKRLASCGKMLGVDVLDHIVIGDQCFVSLKQKGLL</sequence>
<keyword evidence="3" id="KW-0479">Metal-binding</keyword>
<dbReference type="SUPFAM" id="SSF47781">
    <property type="entry name" value="RuvA domain 2-like"/>
    <property type="match status" value="1"/>
</dbReference>
<evidence type="ECO:0000256" key="6">
    <source>
        <dbReference type="ARBA" id="ARBA00023049"/>
    </source>
</evidence>
<dbReference type="Proteomes" id="UP001597399">
    <property type="component" value="Unassembled WGS sequence"/>
</dbReference>
<reference evidence="10" key="1">
    <citation type="journal article" date="2019" name="Int. J. Syst. Evol. Microbiol.">
        <title>The Global Catalogue of Microorganisms (GCM) 10K type strain sequencing project: providing services to taxonomists for standard genome sequencing and annotation.</title>
        <authorList>
            <consortium name="The Broad Institute Genomics Platform"/>
            <consortium name="The Broad Institute Genome Sequencing Center for Infectious Disease"/>
            <person name="Wu L."/>
            <person name="Ma J."/>
        </authorList>
    </citation>
    <scope>NUCLEOTIDE SEQUENCE [LARGE SCALE GENOMIC DNA]</scope>
    <source>
        <strain evidence="10">TISTR 2466</strain>
    </source>
</reference>
<evidence type="ECO:0000256" key="3">
    <source>
        <dbReference type="ARBA" id="ARBA00022723"/>
    </source>
</evidence>
<organism evidence="9 10">
    <name type="scientific">Sporolactobacillus shoreicorticis</name>
    <dbReference type="NCBI Taxonomy" id="1923877"/>
    <lineage>
        <taxon>Bacteria</taxon>
        <taxon>Bacillati</taxon>
        <taxon>Bacillota</taxon>
        <taxon>Bacilli</taxon>
        <taxon>Bacillales</taxon>
        <taxon>Sporolactobacillaceae</taxon>
        <taxon>Sporolactobacillus</taxon>
    </lineage>
</organism>
<evidence type="ECO:0000256" key="5">
    <source>
        <dbReference type="ARBA" id="ARBA00022833"/>
    </source>
</evidence>
<dbReference type="Pfam" id="PF20582">
    <property type="entry name" value="UPF0758_N"/>
    <property type="match status" value="1"/>
</dbReference>
<dbReference type="CDD" id="cd08071">
    <property type="entry name" value="MPN_DUF2466"/>
    <property type="match status" value="1"/>
</dbReference>
<comment type="similarity">
    <text evidence="1 7">Belongs to the UPF0758 family.</text>
</comment>
<keyword evidence="4" id="KW-0378">Hydrolase</keyword>